<dbReference type="EMBL" id="AP028947">
    <property type="protein sequence ID" value="BET27469.1"/>
    <property type="molecule type" value="Genomic_DNA"/>
</dbReference>
<accession>A0AA86J0T9</accession>
<reference evidence="2 3" key="1">
    <citation type="submission" date="2023-10" db="EMBL/GenBank/DDBJ databases">
        <title>Complete Genome Sequence of Limnobacter thiooxidans CS-K2T, Isolated from freshwater lake sediments in Bavaria, Germany.</title>
        <authorList>
            <person name="Naruki M."/>
            <person name="Watanabe A."/>
            <person name="Warashina T."/>
            <person name="Morita T."/>
            <person name="Arakawa K."/>
        </authorList>
    </citation>
    <scope>NUCLEOTIDE SEQUENCE [LARGE SCALE GENOMIC DNA]</scope>
    <source>
        <strain evidence="2 3">CS-K2</strain>
    </source>
</reference>
<evidence type="ECO:0000259" key="1">
    <source>
        <dbReference type="Pfam" id="PF12973"/>
    </source>
</evidence>
<evidence type="ECO:0000313" key="2">
    <source>
        <dbReference type="EMBL" id="BET27469.1"/>
    </source>
</evidence>
<dbReference type="Proteomes" id="UP001329151">
    <property type="component" value="Chromosome"/>
</dbReference>
<dbReference type="RefSeq" id="WP_130557457.1">
    <property type="nucleotide sequence ID" value="NZ_AP028947.1"/>
</dbReference>
<gene>
    <name evidence="2" type="ORF">RGQ30_29700</name>
</gene>
<dbReference type="Gene3D" id="2.60.120.10">
    <property type="entry name" value="Jelly Rolls"/>
    <property type="match status" value="2"/>
</dbReference>
<dbReference type="CDD" id="cd20303">
    <property type="entry name" value="cupin_ChrR_1"/>
    <property type="match status" value="2"/>
</dbReference>
<dbReference type="InterPro" id="IPR011051">
    <property type="entry name" value="RmlC_Cupin_sf"/>
</dbReference>
<name>A0AA86J0T9_9BURK</name>
<organism evidence="2 3">
    <name type="scientific">Limnobacter thiooxidans</name>
    <dbReference type="NCBI Taxonomy" id="131080"/>
    <lineage>
        <taxon>Bacteria</taxon>
        <taxon>Pseudomonadati</taxon>
        <taxon>Pseudomonadota</taxon>
        <taxon>Betaproteobacteria</taxon>
        <taxon>Burkholderiales</taxon>
        <taxon>Burkholderiaceae</taxon>
        <taxon>Limnobacter</taxon>
    </lineage>
</organism>
<dbReference type="AlphaFoldDB" id="A0AA86J0T9"/>
<protein>
    <submittedName>
        <fullName evidence="2">Cupin domain-containing protein</fullName>
    </submittedName>
</protein>
<feature type="domain" description="ChrR-like cupin" evidence="1">
    <location>
        <begin position="9"/>
        <end position="111"/>
    </location>
</feature>
<dbReference type="InterPro" id="IPR014710">
    <property type="entry name" value="RmlC-like_jellyroll"/>
</dbReference>
<sequence>MKLNADLSQRAVVNSNDVAWVASPAPGVWRKPLERDGGEVARLTSIVRYDPGCAFPEHVHGGGEEFFVLEGTFEDEFGAYPAGTFVKNPVGTRHSPKSTEGCTILVKLQHMRAEDQEAVVINTHEAQWRQGLVPGLKVMPLDSFETRHTALVQWAPNTFFNMHRHMGGEEIFVLQGVFSDEHGDYPAGIWIRSPHASVHTPFSKEGCTILVRTGHLID</sequence>
<evidence type="ECO:0000313" key="3">
    <source>
        <dbReference type="Proteomes" id="UP001329151"/>
    </source>
</evidence>
<feature type="domain" description="ChrR-like cupin" evidence="1">
    <location>
        <begin position="117"/>
        <end position="216"/>
    </location>
</feature>
<proteinExistence type="predicted"/>
<keyword evidence="3" id="KW-1185">Reference proteome</keyword>
<dbReference type="Pfam" id="PF12973">
    <property type="entry name" value="Cupin_7"/>
    <property type="match status" value="2"/>
</dbReference>
<dbReference type="SUPFAM" id="SSF51182">
    <property type="entry name" value="RmlC-like cupins"/>
    <property type="match status" value="2"/>
</dbReference>
<dbReference type="InterPro" id="IPR025979">
    <property type="entry name" value="ChrR-like_cupin_dom"/>
</dbReference>
<dbReference type="KEGG" id="lto:RGQ30_29700"/>